<keyword evidence="6" id="KW-1185">Reference proteome</keyword>
<organism evidence="5 6">
    <name type="scientific">Corynebacterium marinum DSM 44953</name>
    <dbReference type="NCBI Taxonomy" id="1224162"/>
    <lineage>
        <taxon>Bacteria</taxon>
        <taxon>Bacillati</taxon>
        <taxon>Actinomycetota</taxon>
        <taxon>Actinomycetes</taxon>
        <taxon>Mycobacteriales</taxon>
        <taxon>Corynebacteriaceae</taxon>
        <taxon>Corynebacterium</taxon>
    </lineage>
</organism>
<evidence type="ECO:0000313" key="5">
    <source>
        <dbReference type="EMBL" id="AJK68756.1"/>
    </source>
</evidence>
<protein>
    <recommendedName>
        <fullName evidence="7">DoxX family protein</fullName>
    </recommendedName>
</protein>
<keyword evidence="3" id="KW-1133">Transmembrane helix</keyword>
<evidence type="ECO:0000256" key="4">
    <source>
        <dbReference type="ARBA" id="ARBA00023136"/>
    </source>
</evidence>
<accession>A0A0B6TVJ6</accession>
<dbReference type="AlphaFoldDB" id="A0A0B6TVJ6"/>
<dbReference type="Pfam" id="PF07681">
    <property type="entry name" value="DoxX"/>
    <property type="match status" value="1"/>
</dbReference>
<dbReference type="GO" id="GO:0016020">
    <property type="term" value="C:membrane"/>
    <property type="evidence" value="ECO:0007669"/>
    <property type="project" value="UniProtKB-SubCell"/>
</dbReference>
<dbReference type="EMBL" id="CP007790">
    <property type="protein sequence ID" value="AJK68756.1"/>
    <property type="molecule type" value="Genomic_DNA"/>
</dbReference>
<dbReference type="HOGENOM" id="CLU_058421_1_0_11"/>
<comment type="subcellular location">
    <subcellularLocation>
        <location evidence="1">Membrane</location>
        <topology evidence="1">Multi-pass membrane protein</topology>
    </subcellularLocation>
</comment>
<evidence type="ECO:0000256" key="1">
    <source>
        <dbReference type="ARBA" id="ARBA00004141"/>
    </source>
</evidence>
<dbReference type="STRING" id="1224162.B840_05720"/>
<dbReference type="Proteomes" id="UP000031928">
    <property type="component" value="Chromosome"/>
</dbReference>
<keyword evidence="4" id="KW-0472">Membrane</keyword>
<proteinExistence type="predicted"/>
<dbReference type="KEGG" id="cmq:B840_05720"/>
<dbReference type="InterPro" id="IPR032808">
    <property type="entry name" value="DoxX"/>
</dbReference>
<keyword evidence="2" id="KW-0812">Transmembrane</keyword>
<evidence type="ECO:0000256" key="2">
    <source>
        <dbReference type="ARBA" id="ARBA00022692"/>
    </source>
</evidence>
<sequence>MIIRKIARPMIASVYIADGADSLLHTSEHVESAELLVKRARAILPRNYARRIPRDPELVVRSVAAAKVGAGTTLAVGFLPRVSATVLAATAVPTMLARHAFWETQDKAERNARRSGFLTNLALLGGLLITSTDTAGKPGLKWRASKAAEVTNKKVHAALPTKSETEKAGDSTREWLDDASERVTEYAHRAQDFYVDHKDEWRDTATATAAAATTAAAGAAHKVSDYVAENKDDWLGAARDNAKTARQGIVKAAAVAQDRADEALVAAEKKSGRAAKTARKNADKLQGRADKAITKAQKKIGNF</sequence>
<evidence type="ECO:0000256" key="3">
    <source>
        <dbReference type="ARBA" id="ARBA00022989"/>
    </source>
</evidence>
<reference evidence="5 6" key="1">
    <citation type="submission" date="2014-05" db="EMBL/GenBank/DDBJ databases">
        <title>Complete genome sequence of Corynebacterium marinum DSM 44953.</title>
        <authorList>
            <person name="Schaffert L."/>
            <person name="Albersmeier A."/>
            <person name="Kalinowski J."/>
            <person name="Ruckert C."/>
        </authorList>
    </citation>
    <scope>NUCLEOTIDE SEQUENCE [LARGE SCALE GENOMIC DNA]</scope>
    <source>
        <strain evidence="5 6">DSM 44953</strain>
    </source>
</reference>
<evidence type="ECO:0000313" key="6">
    <source>
        <dbReference type="Proteomes" id="UP000031928"/>
    </source>
</evidence>
<gene>
    <name evidence="5" type="ORF">B840_05720</name>
</gene>
<evidence type="ECO:0008006" key="7">
    <source>
        <dbReference type="Google" id="ProtNLM"/>
    </source>
</evidence>
<name>A0A0B6TVJ6_9CORY</name>